<evidence type="ECO:0000256" key="1">
    <source>
        <dbReference type="SAM" id="Phobius"/>
    </source>
</evidence>
<dbReference type="InterPro" id="IPR036116">
    <property type="entry name" value="FN3_sf"/>
</dbReference>
<dbReference type="Gene3D" id="2.60.40.10">
    <property type="entry name" value="Immunoglobulins"/>
    <property type="match status" value="2"/>
</dbReference>
<protein>
    <submittedName>
        <fullName evidence="5">Ig-like domain-containing protein</fullName>
    </submittedName>
</protein>
<dbReference type="SUPFAM" id="SSF48726">
    <property type="entry name" value="Immunoglobulin"/>
    <property type="match status" value="1"/>
</dbReference>
<feature type="domain" description="Ig-like" evidence="2">
    <location>
        <begin position="238"/>
        <end position="343"/>
    </location>
</feature>
<proteinExistence type="predicted"/>
<evidence type="ECO:0000259" key="2">
    <source>
        <dbReference type="PROSITE" id="PS50835"/>
    </source>
</evidence>
<dbReference type="Proteomes" id="UP000038045">
    <property type="component" value="Unplaced"/>
</dbReference>
<dbReference type="SUPFAM" id="SSF49265">
    <property type="entry name" value="Fibronectin type III"/>
    <property type="match status" value="1"/>
</dbReference>
<feature type="transmembrane region" description="Helical" evidence="1">
    <location>
        <begin position="7"/>
        <end position="24"/>
    </location>
</feature>
<keyword evidence="1" id="KW-1133">Transmembrane helix</keyword>
<dbReference type="AlphaFoldDB" id="A0A0N5A3Z5"/>
<evidence type="ECO:0000313" key="4">
    <source>
        <dbReference type="Proteomes" id="UP000038045"/>
    </source>
</evidence>
<keyword evidence="4" id="KW-1185">Reference proteome</keyword>
<keyword evidence="1" id="KW-0812">Transmembrane</keyword>
<reference evidence="5" key="1">
    <citation type="submission" date="2017-02" db="UniProtKB">
        <authorList>
            <consortium name="WormBaseParasite"/>
        </authorList>
    </citation>
    <scope>IDENTIFICATION</scope>
</reference>
<accession>A0A0N5A3Z5</accession>
<dbReference type="InterPro" id="IPR036179">
    <property type="entry name" value="Ig-like_dom_sf"/>
</dbReference>
<name>A0A0N5A3Z5_PARTI</name>
<keyword evidence="1" id="KW-0472">Membrane</keyword>
<dbReference type="PROSITE" id="PS50835">
    <property type="entry name" value="IG_LIKE"/>
    <property type="match status" value="1"/>
</dbReference>
<dbReference type="InterPro" id="IPR007110">
    <property type="entry name" value="Ig-like_dom"/>
</dbReference>
<dbReference type="CDD" id="cd00063">
    <property type="entry name" value="FN3"/>
    <property type="match status" value="1"/>
</dbReference>
<dbReference type="PANTHER" id="PTHR46705:SF2">
    <property type="entry name" value="DOMAIN OF UNKNOWN FUNCTION DB DOMAIN-CONTAINING PROTEIN"/>
    <property type="match status" value="1"/>
</dbReference>
<dbReference type="Pfam" id="PF01682">
    <property type="entry name" value="DB"/>
    <property type="match status" value="2"/>
</dbReference>
<dbReference type="SMART" id="SM00060">
    <property type="entry name" value="FN3"/>
    <property type="match status" value="2"/>
</dbReference>
<dbReference type="Pfam" id="PF00041">
    <property type="entry name" value="fn3"/>
    <property type="match status" value="1"/>
</dbReference>
<dbReference type="WBParaSite" id="PTRK_0001634900.1">
    <property type="protein sequence ID" value="PTRK_0001634900.1"/>
    <property type="gene ID" value="PTRK_0001634900"/>
</dbReference>
<dbReference type="Pfam" id="PF13927">
    <property type="entry name" value="Ig_3"/>
    <property type="match status" value="1"/>
</dbReference>
<feature type="domain" description="Fibronectin type-III" evidence="3">
    <location>
        <begin position="143"/>
        <end position="236"/>
    </location>
</feature>
<dbReference type="PROSITE" id="PS50853">
    <property type="entry name" value="FN3"/>
    <property type="match status" value="1"/>
</dbReference>
<evidence type="ECO:0000313" key="5">
    <source>
        <dbReference type="WBParaSite" id="PTRK_0001634900.1"/>
    </source>
</evidence>
<dbReference type="InterPro" id="IPR003961">
    <property type="entry name" value="FN3_dom"/>
</dbReference>
<dbReference type="PANTHER" id="PTHR46705">
    <property type="entry name" value="PROTEIN CBG09805"/>
    <property type="match status" value="1"/>
</dbReference>
<dbReference type="InterPro" id="IPR002602">
    <property type="entry name" value="DB"/>
</dbReference>
<sequence>MLYKTTSLYNITFIFLLLYITILLDASHITTCCKNENIPSICVKSLCDPGKPPDDIELYEIFESRDNCAKYLPKIAKCIADGRNHSYCCHKEAIDSEQKVCFDICLGYHDSSISWTQYQTCLSINLNSMYKCFRKNYETHPGPPMNLRVSNVEKNRVKLLWSIPHINSHSLRKYKIKVVDLNRNRVIFNEETSDISIIVMGLKVHTQYQASVVAVGKNNQHLSLESEKLIFEAKGHPPKVKAYLNEVHAPLHADKIVLSCRISNITNNPKKVTVEWKKENKKTQSFESIKNLKYSFEIQTSEDRKKELTTILIIKNIESNDYVNYKCIASNEYGIDEDKILLSQKIIHPPSQPPPSIEECCEMEGIPPYCMTMCGREEYDEEEREMILSPKMKPNCESNIYRLTKCFMRNVEDGSCCLKLNIPYRCMYMCDRNKSPTNLMPKICLNYINEISECRMENENKKPTGIEDVVVSYWDSTSTNLQWPKSENTDYYAIYWRKNNGDWQRKMTSNTNKKVSSATQIVLIPYNIYGSGYPYRLNLIGKQWVYQSN</sequence>
<evidence type="ECO:0000259" key="3">
    <source>
        <dbReference type="PROSITE" id="PS50853"/>
    </source>
</evidence>
<organism evidence="4 5">
    <name type="scientific">Parastrongyloides trichosuri</name>
    <name type="common">Possum-specific nematode worm</name>
    <dbReference type="NCBI Taxonomy" id="131310"/>
    <lineage>
        <taxon>Eukaryota</taxon>
        <taxon>Metazoa</taxon>
        <taxon>Ecdysozoa</taxon>
        <taxon>Nematoda</taxon>
        <taxon>Chromadorea</taxon>
        <taxon>Rhabditida</taxon>
        <taxon>Tylenchina</taxon>
        <taxon>Panagrolaimomorpha</taxon>
        <taxon>Strongyloidoidea</taxon>
        <taxon>Strongyloididae</taxon>
        <taxon>Parastrongyloides</taxon>
    </lineage>
</organism>
<dbReference type="InterPro" id="IPR013783">
    <property type="entry name" value="Ig-like_fold"/>
</dbReference>